<keyword evidence="10" id="KW-0249">Electron transport</keyword>
<dbReference type="InterPro" id="IPR003918">
    <property type="entry name" value="NADH_UbQ_OxRdtase"/>
</dbReference>
<keyword evidence="8 10" id="KW-0472">Membrane</keyword>
<keyword evidence="10 12" id="KW-0496">Mitochondrion</keyword>
<feature type="transmembrane region" description="Helical" evidence="10">
    <location>
        <begin position="326"/>
        <end position="352"/>
    </location>
</feature>
<evidence type="ECO:0000256" key="5">
    <source>
        <dbReference type="ARBA" id="ARBA00021006"/>
    </source>
</evidence>
<dbReference type="NCBIfam" id="TIGR01972">
    <property type="entry name" value="NDH_I_M"/>
    <property type="match status" value="1"/>
</dbReference>
<keyword evidence="10" id="KW-0679">Respiratory chain</keyword>
<feature type="transmembrane region" description="Helical" evidence="10">
    <location>
        <begin position="114"/>
        <end position="132"/>
    </location>
</feature>
<comment type="function">
    <text evidence="1">Core subunit of the mitochondrial membrane respiratory chain NADH dehydrogenase (Complex I) that is believed to belong to the minimal assembly required for catalysis. Complex I functions in the transfer of electrons from NADH to the respiratory chain. The immediate electron acceptor for the enzyme is believed to be ubiquinone.</text>
</comment>
<keyword evidence="10" id="KW-0830">Ubiquinone</keyword>
<dbReference type="GO" id="GO:0042773">
    <property type="term" value="P:ATP synthesis coupled electron transport"/>
    <property type="evidence" value="ECO:0007669"/>
    <property type="project" value="InterPro"/>
</dbReference>
<evidence type="ECO:0000256" key="4">
    <source>
        <dbReference type="ARBA" id="ARBA00012944"/>
    </source>
</evidence>
<dbReference type="GO" id="GO:0015990">
    <property type="term" value="P:electron transport coupled proton transport"/>
    <property type="evidence" value="ECO:0007669"/>
    <property type="project" value="TreeGrafter"/>
</dbReference>
<feature type="transmembrane region" description="Helical" evidence="10">
    <location>
        <begin position="364"/>
        <end position="388"/>
    </location>
</feature>
<evidence type="ECO:0000256" key="6">
    <source>
        <dbReference type="ARBA" id="ARBA00022692"/>
    </source>
</evidence>
<evidence type="ECO:0000259" key="11">
    <source>
        <dbReference type="Pfam" id="PF00361"/>
    </source>
</evidence>
<reference evidence="12" key="1">
    <citation type="submission" date="2015-10" db="EMBL/GenBank/DDBJ databases">
        <title>Complete mitochondrial genome sequence and evolutionary analysis of Turritopsis dohrnii, the animal with reversible life-cycle.</title>
        <authorList>
            <person name="Lisenkova A.A."/>
            <person name="Grigorenko A.P."/>
            <person name="Tyajelova T.V."/>
            <person name="Andreeva T.V."/>
            <person name="Gusev F.E."/>
            <person name="Manakhov A.D."/>
            <person name="Goltsov A.Y."/>
            <person name="Piraino S."/>
            <person name="Miglietta M.P."/>
            <person name="Rogaev E.I."/>
        </authorList>
    </citation>
    <scope>NUCLEOTIDE SEQUENCE</scope>
    <source>
        <strain evidence="12">T10</strain>
    </source>
</reference>
<evidence type="ECO:0000256" key="10">
    <source>
        <dbReference type="RuleBase" id="RU003297"/>
    </source>
</evidence>
<dbReference type="PRINTS" id="PR01437">
    <property type="entry name" value="NUOXDRDTASE4"/>
</dbReference>
<evidence type="ECO:0000256" key="8">
    <source>
        <dbReference type="ARBA" id="ARBA00023136"/>
    </source>
</evidence>
<evidence type="ECO:0000256" key="3">
    <source>
        <dbReference type="ARBA" id="ARBA00009025"/>
    </source>
</evidence>
<feature type="transmembrane region" description="Helical" evidence="10">
    <location>
        <begin position="6"/>
        <end position="21"/>
    </location>
</feature>
<dbReference type="InterPro" id="IPR001750">
    <property type="entry name" value="ND/Mrp_TM"/>
</dbReference>
<feature type="transmembrane region" description="Helical" evidence="10">
    <location>
        <begin position="408"/>
        <end position="428"/>
    </location>
</feature>
<protein>
    <recommendedName>
        <fullName evidence="5 10">NADH-ubiquinone oxidoreductase chain 4</fullName>
        <ecNumber evidence="4 10">7.1.1.2</ecNumber>
    </recommendedName>
</protein>
<dbReference type="GO" id="GO:0031966">
    <property type="term" value="C:mitochondrial membrane"/>
    <property type="evidence" value="ECO:0007669"/>
    <property type="project" value="UniProtKB-SubCell"/>
</dbReference>
<dbReference type="AlphaFoldDB" id="A0A1I9KRD7"/>
<evidence type="ECO:0000256" key="7">
    <source>
        <dbReference type="ARBA" id="ARBA00022989"/>
    </source>
</evidence>
<dbReference type="GO" id="GO:0003954">
    <property type="term" value="F:NADH dehydrogenase activity"/>
    <property type="evidence" value="ECO:0007669"/>
    <property type="project" value="TreeGrafter"/>
</dbReference>
<geneLocation type="mitochondrion" evidence="12"/>
<dbReference type="Pfam" id="PF00361">
    <property type="entry name" value="Proton_antipo_M"/>
    <property type="match status" value="1"/>
</dbReference>
<feature type="transmembrane region" description="Helical" evidence="10">
    <location>
        <begin position="207"/>
        <end position="232"/>
    </location>
</feature>
<gene>
    <name evidence="12" type="primary">NADH4</name>
</gene>
<keyword evidence="10" id="KW-0813">Transport</keyword>
<dbReference type="GO" id="GO:0008137">
    <property type="term" value="F:NADH dehydrogenase (ubiquinone) activity"/>
    <property type="evidence" value="ECO:0007669"/>
    <property type="project" value="UniProtKB-UniRule"/>
</dbReference>
<evidence type="ECO:0000256" key="1">
    <source>
        <dbReference type="ARBA" id="ARBA00003257"/>
    </source>
</evidence>
<proteinExistence type="inferred from homology"/>
<feature type="transmembrane region" description="Helical" evidence="10">
    <location>
        <begin position="273"/>
        <end position="291"/>
    </location>
</feature>
<feature type="transmembrane region" description="Helical" evidence="10">
    <location>
        <begin position="71"/>
        <end position="102"/>
    </location>
</feature>
<organism evidence="12">
    <name type="scientific">Turritopsis dohrnii</name>
    <dbReference type="NCBI Taxonomy" id="308579"/>
    <lineage>
        <taxon>Eukaryota</taxon>
        <taxon>Metazoa</taxon>
        <taxon>Cnidaria</taxon>
        <taxon>Hydrozoa</taxon>
        <taxon>Hydroidolina</taxon>
        <taxon>Anthoathecata</taxon>
        <taxon>Filifera</taxon>
        <taxon>Oceaniidae</taxon>
        <taxon>Turritopsis</taxon>
    </lineage>
</organism>
<feature type="domain" description="NADH:quinone oxidoreductase/Mrp antiporter transmembrane" evidence="11">
    <location>
        <begin position="133"/>
        <end position="415"/>
    </location>
</feature>
<feature type="transmembrane region" description="Helical" evidence="10">
    <location>
        <begin position="138"/>
        <end position="157"/>
    </location>
</feature>
<feature type="transmembrane region" description="Helical" evidence="10">
    <location>
        <begin position="449"/>
        <end position="472"/>
    </location>
</feature>
<comment type="similarity">
    <text evidence="3 10">Belongs to the complex I subunit 4 family.</text>
</comment>
<accession>A0A1I9KRD7</accession>
<feature type="transmembrane region" description="Helical" evidence="10">
    <location>
        <begin position="244"/>
        <end position="267"/>
    </location>
</feature>
<sequence length="485" mass="55489">MFLKMILILPILAIFHLLFINKNNKRSLETISLFWSFVIFINFIVLVIVYNEKSQFQYSLWLDWFNSSTFGLNWGLLALSIDGISIWFIGLTIILIPICLIMSWKAINYLKKEFIIALFSIMFLLIYVFLVLDLLMFYIFFEAILIPMFIIIGIWGSREEKVKAAFYFFFYTLIGSLLMLISIFKIYSMFGTTNYQNLCTLEIPLQLQYWLFLGFLASLATKIPMIPVHIWLPQAHVEAPLAGSVILAGILLKLGGYGMIRFSFILFPIASEYFSPLIILFSILALIYASLTTCRQTDLKRLIAYSSVAHMGLVTLSIFTHSIEGLIASVTMMLAHGLVSSALFMSSAILYVRFHSRLIRYFKGITLTMPLFSSLTLIFIIANMGFPLTFNFIAEFLSLLTAFKYSKFVAISICLGLLLSTVYSLYLYNRVFFGTLSSHLLYSRDLLSFEFQGFLPLLVLTILLGILPNLVFKSILYSSYINISL</sequence>
<dbReference type="InterPro" id="IPR010227">
    <property type="entry name" value="NADH_Q_OxRdtase_chainM/4"/>
</dbReference>
<feature type="transmembrane region" description="Helical" evidence="10">
    <location>
        <begin position="164"/>
        <end position="187"/>
    </location>
</feature>
<dbReference type="GO" id="GO:0048039">
    <property type="term" value="F:ubiquinone binding"/>
    <property type="evidence" value="ECO:0007669"/>
    <property type="project" value="TreeGrafter"/>
</dbReference>
<comment type="catalytic activity">
    <reaction evidence="9 10">
        <text>a ubiquinone + NADH + 5 H(+)(in) = a ubiquinol + NAD(+) + 4 H(+)(out)</text>
        <dbReference type="Rhea" id="RHEA:29091"/>
        <dbReference type="Rhea" id="RHEA-COMP:9565"/>
        <dbReference type="Rhea" id="RHEA-COMP:9566"/>
        <dbReference type="ChEBI" id="CHEBI:15378"/>
        <dbReference type="ChEBI" id="CHEBI:16389"/>
        <dbReference type="ChEBI" id="CHEBI:17976"/>
        <dbReference type="ChEBI" id="CHEBI:57540"/>
        <dbReference type="ChEBI" id="CHEBI:57945"/>
        <dbReference type="EC" id="7.1.1.2"/>
    </reaction>
</comment>
<keyword evidence="10" id="KW-0520">NAD</keyword>
<dbReference type="EMBL" id="KT899097">
    <property type="protein sequence ID" value="AMK47860.1"/>
    <property type="molecule type" value="Genomic_DNA"/>
</dbReference>
<keyword evidence="7 10" id="KW-1133">Transmembrane helix</keyword>
<keyword evidence="6 10" id="KW-0812">Transmembrane</keyword>
<evidence type="ECO:0000256" key="9">
    <source>
        <dbReference type="ARBA" id="ARBA00049551"/>
    </source>
</evidence>
<evidence type="ECO:0000313" key="12">
    <source>
        <dbReference type="EMBL" id="AMK47860.1"/>
    </source>
</evidence>
<dbReference type="EC" id="7.1.1.2" evidence="4 10"/>
<dbReference type="PANTHER" id="PTHR43507">
    <property type="entry name" value="NADH-UBIQUINONE OXIDOREDUCTASE CHAIN 4"/>
    <property type="match status" value="1"/>
</dbReference>
<evidence type="ECO:0000256" key="2">
    <source>
        <dbReference type="ARBA" id="ARBA00004141"/>
    </source>
</evidence>
<name>A0A1I9KRD7_9CNID</name>
<dbReference type="PANTHER" id="PTHR43507:SF1">
    <property type="entry name" value="NADH-UBIQUINONE OXIDOREDUCTASE CHAIN 4"/>
    <property type="match status" value="1"/>
</dbReference>
<comment type="function">
    <text evidence="10">Core subunit of the mitochondrial membrane respiratory chain NADH dehydrogenase (Complex I) which catalyzes electron transfer from NADH through the respiratory chain, using ubiquinone as an electron acceptor. Essential for the catalytic activity and assembly of complex I.</text>
</comment>
<feature type="transmembrane region" description="Helical" evidence="10">
    <location>
        <begin position="303"/>
        <end position="320"/>
    </location>
</feature>
<comment type="subcellular location">
    <subcellularLocation>
        <location evidence="2">Membrane</location>
        <topology evidence="2">Multi-pass membrane protein</topology>
    </subcellularLocation>
    <subcellularLocation>
        <location evidence="10">Mitochondrion membrane</location>
        <topology evidence="10">Multi-pass membrane protein</topology>
    </subcellularLocation>
</comment>
<feature type="transmembrane region" description="Helical" evidence="10">
    <location>
        <begin position="33"/>
        <end position="51"/>
    </location>
</feature>